<evidence type="ECO:0008006" key="4">
    <source>
        <dbReference type="Google" id="ProtNLM"/>
    </source>
</evidence>
<dbReference type="InterPro" id="IPR040256">
    <property type="entry name" value="At4g02000-like"/>
</dbReference>
<feature type="compositionally biased region" description="Basic and acidic residues" evidence="1">
    <location>
        <begin position="353"/>
        <end position="370"/>
    </location>
</feature>
<feature type="compositionally biased region" description="Basic and acidic residues" evidence="1">
    <location>
        <begin position="250"/>
        <end position="259"/>
    </location>
</feature>
<comment type="caution">
    <text evidence="2">The sequence shown here is derived from an EMBL/GenBank/DDBJ whole genome shotgun (WGS) entry which is preliminary data.</text>
</comment>
<accession>A0A7J6UYB3</accession>
<evidence type="ECO:0000313" key="3">
    <source>
        <dbReference type="Proteomes" id="UP000554482"/>
    </source>
</evidence>
<protein>
    <recommendedName>
        <fullName evidence="4">DUF4283 domain-containing protein</fullName>
    </recommendedName>
</protein>
<dbReference type="PANTHER" id="PTHR31286">
    <property type="entry name" value="GLYCINE-RICH CELL WALL STRUCTURAL PROTEIN 1.8-LIKE"/>
    <property type="match status" value="1"/>
</dbReference>
<evidence type="ECO:0000313" key="2">
    <source>
        <dbReference type="EMBL" id="KAF5177172.1"/>
    </source>
</evidence>
<dbReference type="PANTHER" id="PTHR31286:SF99">
    <property type="entry name" value="DUF4283 DOMAIN-CONTAINING PROTEIN"/>
    <property type="match status" value="1"/>
</dbReference>
<feature type="non-terminal residue" evidence="2">
    <location>
        <position position="1"/>
    </location>
</feature>
<feature type="region of interest" description="Disordered" evidence="1">
    <location>
        <begin position="104"/>
        <end position="167"/>
    </location>
</feature>
<name>A0A7J6UYB3_THATH</name>
<keyword evidence="3" id="KW-1185">Reference proteome</keyword>
<feature type="compositionally biased region" description="Polar residues" evidence="1">
    <location>
        <begin position="260"/>
        <end position="272"/>
    </location>
</feature>
<feature type="compositionally biased region" description="Polar residues" evidence="1">
    <location>
        <begin position="382"/>
        <end position="391"/>
    </location>
</feature>
<feature type="region of interest" description="Disordered" evidence="1">
    <location>
        <begin position="250"/>
        <end position="272"/>
    </location>
</feature>
<dbReference type="AlphaFoldDB" id="A0A7J6UYB3"/>
<feature type="region of interest" description="Disordered" evidence="1">
    <location>
        <begin position="350"/>
        <end position="396"/>
    </location>
</feature>
<proteinExistence type="predicted"/>
<gene>
    <name evidence="2" type="ORF">FRX31_033241</name>
</gene>
<organism evidence="2 3">
    <name type="scientific">Thalictrum thalictroides</name>
    <name type="common">Rue-anemone</name>
    <name type="synonym">Anemone thalictroides</name>
    <dbReference type="NCBI Taxonomy" id="46969"/>
    <lineage>
        <taxon>Eukaryota</taxon>
        <taxon>Viridiplantae</taxon>
        <taxon>Streptophyta</taxon>
        <taxon>Embryophyta</taxon>
        <taxon>Tracheophyta</taxon>
        <taxon>Spermatophyta</taxon>
        <taxon>Magnoliopsida</taxon>
        <taxon>Ranunculales</taxon>
        <taxon>Ranunculaceae</taxon>
        <taxon>Thalictroideae</taxon>
        <taxon>Thalictrum</taxon>
    </lineage>
</organism>
<dbReference type="EMBL" id="JABWDY010041738">
    <property type="protein sequence ID" value="KAF5177172.1"/>
    <property type="molecule type" value="Genomic_DNA"/>
</dbReference>
<dbReference type="OrthoDB" id="1751950at2759"/>
<reference evidence="2 3" key="1">
    <citation type="submission" date="2020-06" db="EMBL/GenBank/DDBJ databases">
        <title>Transcriptomic and genomic resources for Thalictrum thalictroides and T. hernandezii: Facilitating candidate gene discovery in an emerging model plant lineage.</title>
        <authorList>
            <person name="Arias T."/>
            <person name="Riano-Pachon D.M."/>
            <person name="Di Stilio V.S."/>
        </authorList>
    </citation>
    <scope>NUCLEOTIDE SEQUENCE [LARGE SCALE GENOMIC DNA]</scope>
    <source>
        <strain evidence="3">cv. WT478/WT964</strain>
        <tissue evidence="2">Leaves</tissue>
    </source>
</reference>
<evidence type="ECO:0000256" key="1">
    <source>
        <dbReference type="SAM" id="MobiDB-lite"/>
    </source>
</evidence>
<dbReference type="Proteomes" id="UP000554482">
    <property type="component" value="Unassembled WGS sequence"/>
</dbReference>
<sequence length="403" mass="44938">DPTFAPVWVDLPGLPLDFFHPAMLQVIGDDIGKKFLSVAKDTICRTRPSVARICVEMNIHEEMPNSIWLEGPNYPGFWQPIYYPNFLYCSHCYKMGHSLQNCNKKNPQQEKQAPGGQGIGQNGKQQQGAWQTQKTKRVYKQVANHNSHEAGTSRAKDAQGQEVGDTQGLTAETTNTFSVLNDINEDNESAEMVDNNERTDNTTAQLQAVTIDTIAENLVSKVSTEATVTPVMDTYVVTTEPAPAANVEEVPRQTNEEGNHTTISGRDTTPSPTQVINLEHPGYRSLQNRSIGSDIAEEFINSEVLTIDEEIQDHAQITPLAIEGPLMVQEQGQVFFLTDGNKTEEDLSEEENEVHNEELEGHCSDSELLTRKSKTIPPSHMCTRSKTNPYGSTKKKRYQCCRQ</sequence>